<evidence type="ECO:0000313" key="2">
    <source>
        <dbReference type="Proteomes" id="UP001056708"/>
    </source>
</evidence>
<protein>
    <submittedName>
        <fullName evidence="1">Uncharacterized protein</fullName>
    </submittedName>
</protein>
<dbReference type="EMBL" id="CP098611">
    <property type="protein sequence ID" value="USR92996.1"/>
    <property type="molecule type" value="Genomic_DNA"/>
</dbReference>
<proteinExistence type="predicted"/>
<evidence type="ECO:0000313" key="1">
    <source>
        <dbReference type="EMBL" id="USR92996.1"/>
    </source>
</evidence>
<organism evidence="1 2">
    <name type="scientific">Phormidium yuhuli AB48</name>
    <dbReference type="NCBI Taxonomy" id="2940671"/>
    <lineage>
        <taxon>Bacteria</taxon>
        <taxon>Bacillati</taxon>
        <taxon>Cyanobacteriota</taxon>
        <taxon>Cyanophyceae</taxon>
        <taxon>Oscillatoriophycideae</taxon>
        <taxon>Oscillatoriales</taxon>
        <taxon>Oscillatoriaceae</taxon>
        <taxon>Phormidium</taxon>
        <taxon>Phormidium yuhuli</taxon>
    </lineage>
</organism>
<dbReference type="Proteomes" id="UP001056708">
    <property type="component" value="Chromosome"/>
</dbReference>
<gene>
    <name evidence="1" type="ORF">NEA10_09870</name>
</gene>
<keyword evidence="2" id="KW-1185">Reference proteome</keyword>
<sequence length="161" mass="18714">MLTHRKPACLSLISTDLPLWSMVETTATLYQKDQQRFHLLLNEPAVLGWQPQGNANSDLDADLTPTRLLWFEISPYRAIATMQGQGGLSYRHLWERGMYGISRYWLRGEEPHSHSQMRLRNYTRQLEFSGGSLPEHLRLDYELWSGQLSLGRYVLNLEVHS</sequence>
<name>A0ABY5AXG9_9CYAN</name>
<accession>A0ABY5AXG9</accession>
<dbReference type="RefSeq" id="WP_252665171.1">
    <property type="nucleotide sequence ID" value="NZ_CP098611.1"/>
</dbReference>
<reference evidence="1" key="1">
    <citation type="submission" date="2022-06" db="EMBL/GenBank/DDBJ databases">
        <title>Genome sequence of Phormidium yuhuli AB48 isolated from an industrial photobioreactor environment.</title>
        <authorList>
            <person name="Qiu Y."/>
            <person name="Noonan A.J.C."/>
            <person name="Dofher K."/>
            <person name="Koch M."/>
            <person name="Kieft B."/>
            <person name="Lin X."/>
            <person name="Ziels R.M."/>
            <person name="Hallam S.J."/>
        </authorList>
    </citation>
    <scope>NUCLEOTIDE SEQUENCE</scope>
    <source>
        <strain evidence="1">AB48</strain>
    </source>
</reference>